<sequence>MNRILLGGTLALLLSAGLQAQTPEPNTLVSFIKPEKFIDASDQGLGMGSSPRVLNDIKSFLEKLGAQYLPAGQQLSIEIRNIDLAGRFDPMPGRPSEWVRMQREADWPRIQLHYRLSVQGQLLREADANIADMNYLQKARSSYSSQPLGYEKRMLAEWFKNSFAERQTKAQ</sequence>
<reference evidence="2 3" key="1">
    <citation type="submission" date="2016-10" db="EMBL/GenBank/DDBJ databases">
        <authorList>
            <person name="de Groot N.N."/>
        </authorList>
    </citation>
    <scope>NUCLEOTIDE SEQUENCE [LARGE SCALE GENOMIC DNA]</scope>
    <source>
        <strain evidence="2 3">DSM 25927</strain>
    </source>
</reference>
<evidence type="ECO:0000313" key="2">
    <source>
        <dbReference type="EMBL" id="SEQ93468.1"/>
    </source>
</evidence>
<organism evidence="2 3">
    <name type="scientific">Solimonas aquatica</name>
    <dbReference type="NCBI Taxonomy" id="489703"/>
    <lineage>
        <taxon>Bacteria</taxon>
        <taxon>Pseudomonadati</taxon>
        <taxon>Pseudomonadota</taxon>
        <taxon>Gammaproteobacteria</taxon>
        <taxon>Nevskiales</taxon>
        <taxon>Nevskiaceae</taxon>
        <taxon>Solimonas</taxon>
    </lineage>
</organism>
<evidence type="ECO:0000313" key="3">
    <source>
        <dbReference type="Proteomes" id="UP000199233"/>
    </source>
</evidence>
<dbReference type="OrthoDB" id="195620at2"/>
<keyword evidence="3" id="KW-1185">Reference proteome</keyword>
<dbReference type="AlphaFoldDB" id="A0A1H9K383"/>
<dbReference type="STRING" id="489703.SAMN04488038_112194"/>
<evidence type="ECO:0008006" key="4">
    <source>
        <dbReference type="Google" id="ProtNLM"/>
    </source>
</evidence>
<dbReference type="InterPro" id="IPR021557">
    <property type="entry name" value="DUF3016"/>
</dbReference>
<dbReference type="Pfam" id="PF11454">
    <property type="entry name" value="DUF3016"/>
    <property type="match status" value="1"/>
</dbReference>
<proteinExistence type="predicted"/>
<name>A0A1H9K383_9GAMM</name>
<dbReference type="EMBL" id="FOFS01000012">
    <property type="protein sequence ID" value="SEQ93468.1"/>
    <property type="molecule type" value="Genomic_DNA"/>
</dbReference>
<feature type="chain" id="PRO_5011571399" description="DUF3016 domain-containing protein" evidence="1">
    <location>
        <begin position="21"/>
        <end position="171"/>
    </location>
</feature>
<accession>A0A1H9K383</accession>
<evidence type="ECO:0000256" key="1">
    <source>
        <dbReference type="SAM" id="SignalP"/>
    </source>
</evidence>
<keyword evidence="1" id="KW-0732">Signal</keyword>
<gene>
    <name evidence="2" type="ORF">SAMN04488038_112194</name>
</gene>
<protein>
    <recommendedName>
        <fullName evidence="4">DUF3016 domain-containing protein</fullName>
    </recommendedName>
</protein>
<dbReference type="RefSeq" id="WP_093288272.1">
    <property type="nucleotide sequence ID" value="NZ_FOFS01000012.1"/>
</dbReference>
<feature type="signal peptide" evidence="1">
    <location>
        <begin position="1"/>
        <end position="20"/>
    </location>
</feature>
<dbReference type="Proteomes" id="UP000199233">
    <property type="component" value="Unassembled WGS sequence"/>
</dbReference>